<proteinExistence type="predicted"/>
<evidence type="ECO:0000313" key="3">
    <source>
        <dbReference type="EMBL" id="KFG25547.1"/>
    </source>
</evidence>
<keyword evidence="1" id="KW-0175">Coiled coil</keyword>
<feature type="region of interest" description="Disordered" evidence="2">
    <location>
        <begin position="198"/>
        <end position="255"/>
    </location>
</feature>
<dbReference type="HOGENOM" id="CLU_1090259_0_0_1"/>
<protein>
    <submittedName>
        <fullName evidence="3">Uncharacterized protein</fullName>
    </submittedName>
</protein>
<evidence type="ECO:0000256" key="2">
    <source>
        <dbReference type="SAM" id="MobiDB-lite"/>
    </source>
</evidence>
<dbReference type="RefSeq" id="XP_052904102.1">
    <property type="nucleotide sequence ID" value="XM_053049931.1"/>
</dbReference>
<dbReference type="AlphaFoldDB" id="A0A086J079"/>
<dbReference type="OrthoDB" id="2189343at2759"/>
<evidence type="ECO:0000313" key="4">
    <source>
        <dbReference type="Proteomes" id="UP000054524"/>
    </source>
</evidence>
<dbReference type="EMBL" id="AKIJ01000005">
    <property type="protein sequence ID" value="KFG25547.1"/>
    <property type="molecule type" value="Genomic_DNA"/>
</dbReference>
<dbReference type="Proteomes" id="UP000054524">
    <property type="component" value="Unassembled WGS sequence"/>
</dbReference>
<comment type="caution">
    <text evidence="3">The sequence shown here is derived from an EMBL/GenBank/DDBJ whole genome shotgun (WGS) entry which is preliminary data.</text>
</comment>
<sequence>MTNGKLEAEEYAEACENTSEDETIYDSIDSKTPPKKRRQADQSFFQDAIETAKINYKKLKNNERIPTFYLDVPCPQCGGRTIGHGQKHRIERKCNRCLLTFQMDTWLIHLLNFNTPLKHIIDRSLKNVLGIYSRDGPCVNEQETKNSMEKEKEQAEEYKRLKEGAETILQELKDAKESISEMQASSKQYKNQIAQIRGCVNKLMNPPSTPKKSKEATNNNSASKEATHNKSASKRSASASNAALSVKKSDTPSQE</sequence>
<gene>
    <name evidence="3" type="ORF">NESG_02326</name>
</gene>
<name>A0A086J079_NEMA1</name>
<feature type="region of interest" description="Disordered" evidence="2">
    <location>
        <begin position="1"/>
        <end position="40"/>
    </location>
</feature>
<feature type="compositionally biased region" description="Acidic residues" evidence="2">
    <location>
        <begin position="9"/>
        <end position="24"/>
    </location>
</feature>
<dbReference type="GeneID" id="77677299"/>
<keyword evidence="4" id="KW-1185">Reference proteome</keyword>
<feature type="coiled-coil region" evidence="1">
    <location>
        <begin position="138"/>
        <end position="192"/>
    </location>
</feature>
<accession>A0A086J079</accession>
<organism evidence="3 4">
    <name type="scientific">Nematocida ausubeli (strain ATCC PRA-371 / ERTm2)</name>
    <name type="common">Nematode killer fungus</name>
    <dbReference type="NCBI Taxonomy" id="1913371"/>
    <lineage>
        <taxon>Eukaryota</taxon>
        <taxon>Fungi</taxon>
        <taxon>Fungi incertae sedis</taxon>
        <taxon>Microsporidia</taxon>
        <taxon>Nematocida</taxon>
    </lineage>
</organism>
<reference evidence="3 4" key="1">
    <citation type="journal article" date="2014" name="Genome Announc.">
        <title>Genome Sequence of the Microsporidian Species Nematocida sp1 Strain ERTm6 (ATCC PRA-372).</title>
        <authorList>
            <person name="Bakowski M.A."/>
            <person name="Priest M."/>
            <person name="Young S."/>
            <person name="Cuomo C.A."/>
            <person name="Troemel E.R."/>
        </authorList>
    </citation>
    <scope>NUCLEOTIDE SEQUENCE [LARGE SCALE GENOMIC DNA]</scope>
    <source>
        <strain evidence="3 4">ERTm6</strain>
    </source>
</reference>
<feature type="compositionally biased region" description="Low complexity" evidence="2">
    <location>
        <begin position="234"/>
        <end position="246"/>
    </location>
</feature>
<evidence type="ECO:0000256" key="1">
    <source>
        <dbReference type="SAM" id="Coils"/>
    </source>
</evidence>